<feature type="coiled-coil region" evidence="1">
    <location>
        <begin position="658"/>
        <end position="685"/>
    </location>
</feature>
<name>A0A8D7AJ08_MUSAM</name>
<proteinExistence type="predicted"/>
<dbReference type="PANTHER" id="PTHR43939">
    <property type="entry name" value="COILED-COIL DOMAIN-CONTAINING PROTEIN 158"/>
    <property type="match status" value="1"/>
</dbReference>
<feature type="coiled-coil region" evidence="1">
    <location>
        <begin position="937"/>
        <end position="1073"/>
    </location>
</feature>
<feature type="region of interest" description="Disordered" evidence="2">
    <location>
        <begin position="1"/>
        <end position="105"/>
    </location>
</feature>
<feature type="compositionally biased region" description="Basic and acidic residues" evidence="2">
    <location>
        <begin position="69"/>
        <end position="79"/>
    </location>
</feature>
<evidence type="ECO:0000256" key="1">
    <source>
        <dbReference type="SAM" id="Coils"/>
    </source>
</evidence>
<dbReference type="EMBL" id="HG996468">
    <property type="protein sequence ID" value="CAG1850518.1"/>
    <property type="molecule type" value="Genomic_DNA"/>
</dbReference>
<keyword evidence="1" id="KW-0175">Coiled coil</keyword>
<organism evidence="3">
    <name type="scientific">Musa acuminata subsp. malaccensis</name>
    <name type="common">Wild banana</name>
    <name type="synonym">Musa malaccensis</name>
    <dbReference type="NCBI Taxonomy" id="214687"/>
    <lineage>
        <taxon>Eukaryota</taxon>
        <taxon>Viridiplantae</taxon>
        <taxon>Streptophyta</taxon>
        <taxon>Embryophyta</taxon>
        <taxon>Tracheophyta</taxon>
        <taxon>Spermatophyta</taxon>
        <taxon>Magnoliopsida</taxon>
        <taxon>Liliopsida</taxon>
        <taxon>Zingiberales</taxon>
        <taxon>Musaceae</taxon>
        <taxon>Musa</taxon>
    </lineage>
</organism>
<evidence type="ECO:0000256" key="2">
    <source>
        <dbReference type="SAM" id="MobiDB-lite"/>
    </source>
</evidence>
<protein>
    <submittedName>
        <fullName evidence="3">(wild Malaysian banana) hypothetical protein</fullName>
    </submittedName>
</protein>
<accession>A0A8D7AJ08</accession>
<sequence>MPGNSDTDSSPKPSSGADSSFRGDEHKPISGAEGSQPYDPGSPSNAQQSSDESGSSDGVLVELPENPDQDSRRPRRDPDSGILVNIDGSMQEPTDESGREETFEDASDQLGMAAARSSGLEESIAVIEIGESSADRLVADDLARVQARLEDTMVECQKYKEEREIFGKEVVSLRQSLQDILDRNSLLVANKDESVSQSHLETSGSGNRILSSPAPLHSMLDDCFKFLVDLKDILDKRINSERIVPELYAALNAKDQEIEDLNVKALKSSVSHDVVVSYLGSLREIWSETKEESTDVVTKRILESLASVVGQEHASAEDSPANNIFLAEKKTLLLIEKHRQFVSEIQQLQQCLLEVGPAFAATGNNELDNVFSFAREELFEMKRKEAYFQEKMVTLEEENGKLVEQIESMRENLESANLETNKTKAALEQAENKLVVAKEKLSIAVTKGKSLVQHRDSLKQSLAEKTSELEKCMEELQQKSEALQATEASVEELKHLLLEKMSELEKCFEELQQKTDDLETVKASVEDMNATCNLVSSLQDSLSQRDNYLTELEEIMSQTDTPQEVLSMEITDKVRWFVNQKNVADIIIMENKKIRDAISSVELPEDVSPRELDSQINWLVNAITHAKDDIIKLQDEISGARHAAASHESEMFEMHKEIDHLESSLLEEKLEKETLHNEHEVLKRKYEENVQNLSMLSSDKAGLMKVLLELSETTLDDQLPVDTSTIIDKCMIKINERMNSSLTEIKHFERMQKAIYVTDQELKLYEKILEDEMIDRSAMIGLSEELEKLSNELIVLKNEKASVQKELERAEEKSSLLREKLSMAVKKGKGLVQEREGFKLSLEEKTSEIEKLKHELQLKDSTINNYQEQIRCSSAHTEKLEEDIVTLKNERDQSLHNLHESRTILNDLVTSIETIALPPVYVTEEPLEKVNWIAEHIHESELEKKNALQELDKLKEEANLQAGRLADAFATIKSLEDDLSKAEKHVSFIAEEKSVIQLDKVSVEQELEKLREDSFSKGSKLSEAYATIKSLEDALAVAERDIAQLNSDRNQLEANSKQEIVELNAKLVECKEELTRTHSTMENYSAELNSQLGHLHMFIKDDSIFSMIAEQFNKKIEGLRKMDDIIQNIHDHFASKGIHVHPSLEHDPAFRKISSSPRIEDFKSNRAMQFKESVAENVDALSWTTIIGGLHARAEFLGSSFEDFCKGLDEHIAGVLEALEATRNKFVYILEYSESLMFDVHKLEAHNEAQQAKLVTLQKGVMTLFSACVDATRELVEFNDSSDSASTSEKEAFTDGLEDMDSGHYAKAAEGLLLAAKRIKDQIEELSDAKKVWLKYEDDIKNKLKEAESTAKAAVQEQMLQQERVSTLERDLEELNELCNEMKNKIETYQAKEDRLKDKEEEILSMRKATDRGNSYDSELSESQINTLMDKVNKLEIPFDETELGSSEVCFSSPVEKLFFIVDKVIDMQQKMNNLNDEKEDLQLILSSHVCEIEYLREAAETMNINSQELELRKNELLEMTGGLERIIRSLGGYDALQDQKPVSVKQLLSMLERLTTASNLEFENLKSRAQELGSELQSKDTLIDDLSEKVKILENSIHARSGQQEITKERTFLESTPAAVGSEISEIEDVGPLGKSTTSTASTAAQLRTMRKGSNDHLVLNIDSESDRLIAAQEADAKGHVFKSLNTSGLIPKQGKLIADRIDGLWVSGGQMLMRRPEARLGLMAYLFFMHLWLLGTIL</sequence>
<dbReference type="PANTHER" id="PTHR43939:SF68">
    <property type="entry name" value="CENTROSOMAL PROTEIN OF 290 KDA-LIKE"/>
    <property type="match status" value="1"/>
</dbReference>
<feature type="compositionally biased region" description="Low complexity" evidence="2">
    <location>
        <begin position="47"/>
        <end position="58"/>
    </location>
</feature>
<feature type="coiled-coil region" evidence="1">
    <location>
        <begin position="1465"/>
        <end position="1520"/>
    </location>
</feature>
<feature type="coiled-coil region" evidence="1">
    <location>
        <begin position="392"/>
        <end position="531"/>
    </location>
</feature>
<feature type="coiled-coil region" evidence="1">
    <location>
        <begin position="1309"/>
        <end position="1409"/>
    </location>
</feature>
<reference evidence="3" key="1">
    <citation type="submission" date="2021-03" db="EMBL/GenBank/DDBJ databases">
        <authorList>
            <consortium name="Genoscope - CEA"/>
            <person name="William W."/>
        </authorList>
    </citation>
    <scope>NUCLEOTIDE SEQUENCE</scope>
    <source>
        <strain evidence="3">Doubled-haploid Pahang</strain>
    </source>
</reference>
<gene>
    <name evidence="3" type="ORF">GSMUA_200480.1</name>
</gene>
<evidence type="ECO:0000313" key="3">
    <source>
        <dbReference type="EMBL" id="CAG1850518.1"/>
    </source>
</evidence>
<feature type="coiled-coil region" evidence="1">
    <location>
        <begin position="779"/>
        <end position="897"/>
    </location>
</feature>
<feature type="compositionally biased region" description="Low complexity" evidence="2">
    <location>
        <begin position="8"/>
        <end position="20"/>
    </location>
</feature>